<keyword evidence="2" id="KW-1003">Cell membrane</keyword>
<feature type="domain" description="Ig-like" evidence="10">
    <location>
        <begin position="1276"/>
        <end position="1363"/>
    </location>
</feature>
<dbReference type="GO" id="GO:0050808">
    <property type="term" value="P:synapse organization"/>
    <property type="evidence" value="ECO:0007669"/>
    <property type="project" value="TreeGrafter"/>
</dbReference>
<dbReference type="FunFam" id="2.60.40.10:FF:000028">
    <property type="entry name" value="Neuronal cell adhesion molecule"/>
    <property type="match status" value="2"/>
</dbReference>
<dbReference type="InterPro" id="IPR036179">
    <property type="entry name" value="Ig-like_dom_sf"/>
</dbReference>
<evidence type="ECO:0000256" key="4">
    <source>
        <dbReference type="ARBA" id="ARBA00022737"/>
    </source>
</evidence>
<dbReference type="Pfam" id="PF07679">
    <property type="entry name" value="I-set"/>
    <property type="match status" value="18"/>
</dbReference>
<feature type="domain" description="Ig-like" evidence="10">
    <location>
        <begin position="585"/>
        <end position="674"/>
    </location>
</feature>
<feature type="domain" description="Ig-like" evidence="10">
    <location>
        <begin position="486"/>
        <end position="577"/>
    </location>
</feature>
<dbReference type="SMART" id="SM00409">
    <property type="entry name" value="IG"/>
    <property type="match status" value="23"/>
</dbReference>
<dbReference type="OrthoDB" id="5982258at2759"/>
<dbReference type="CDD" id="cd00063">
    <property type="entry name" value="FN3"/>
    <property type="match status" value="2"/>
</dbReference>
<protein>
    <submittedName>
        <fullName evidence="12">Titin</fullName>
    </submittedName>
</protein>
<dbReference type="SMART" id="SM00408">
    <property type="entry name" value="IGc2"/>
    <property type="match status" value="22"/>
</dbReference>
<proteinExistence type="predicted"/>
<dbReference type="InterPro" id="IPR003599">
    <property type="entry name" value="Ig_sub"/>
</dbReference>
<evidence type="ECO:0000256" key="9">
    <source>
        <dbReference type="SAM" id="MobiDB-lite"/>
    </source>
</evidence>
<dbReference type="SMART" id="SM00060">
    <property type="entry name" value="FN3"/>
    <property type="match status" value="2"/>
</dbReference>
<feature type="region of interest" description="Disordered" evidence="9">
    <location>
        <begin position="1993"/>
        <end position="2014"/>
    </location>
</feature>
<evidence type="ECO:0000256" key="5">
    <source>
        <dbReference type="ARBA" id="ARBA00023136"/>
    </source>
</evidence>
<dbReference type="EMBL" id="BMAV01025210">
    <property type="protein sequence ID" value="GFS39583.1"/>
    <property type="molecule type" value="Genomic_DNA"/>
</dbReference>
<dbReference type="GO" id="GO:0043025">
    <property type="term" value="C:neuronal cell body"/>
    <property type="evidence" value="ECO:0007669"/>
    <property type="project" value="TreeGrafter"/>
</dbReference>
<dbReference type="Pfam" id="PF00041">
    <property type="entry name" value="fn3"/>
    <property type="match status" value="2"/>
</dbReference>
<dbReference type="InterPro" id="IPR013783">
    <property type="entry name" value="Ig-like_fold"/>
</dbReference>
<dbReference type="FunFam" id="2.60.40.10:FF:000107">
    <property type="entry name" value="Myosin, light chain kinase a"/>
    <property type="match status" value="3"/>
</dbReference>
<comment type="caution">
    <text evidence="12">The sequence shown here is derived from an EMBL/GenBank/DDBJ whole genome shotgun (WGS) entry which is preliminary data.</text>
</comment>
<feature type="domain" description="Fibronectin type-III" evidence="11">
    <location>
        <begin position="2162"/>
        <end position="2256"/>
    </location>
</feature>
<feature type="domain" description="Ig-like" evidence="10">
    <location>
        <begin position="1079"/>
        <end position="1170"/>
    </location>
</feature>
<feature type="domain" description="Ig-like" evidence="10">
    <location>
        <begin position="1869"/>
        <end position="1960"/>
    </location>
</feature>
<dbReference type="GO" id="GO:0008046">
    <property type="term" value="F:axon guidance receptor activity"/>
    <property type="evidence" value="ECO:0007669"/>
    <property type="project" value="TreeGrafter"/>
</dbReference>
<dbReference type="Pfam" id="PF13927">
    <property type="entry name" value="Ig_3"/>
    <property type="match status" value="4"/>
</dbReference>
<feature type="domain" description="Ig-like" evidence="10">
    <location>
        <begin position="979"/>
        <end position="1071"/>
    </location>
</feature>
<evidence type="ECO:0000259" key="11">
    <source>
        <dbReference type="PROSITE" id="PS50853"/>
    </source>
</evidence>
<feature type="domain" description="Ig-like" evidence="10">
    <location>
        <begin position="1375"/>
        <end position="1466"/>
    </location>
</feature>
<feature type="domain" description="Ig-like" evidence="10">
    <location>
        <begin position="685"/>
        <end position="774"/>
    </location>
</feature>
<organism evidence="12 13">
    <name type="scientific">Trichonephila inaurata madagascariensis</name>
    <dbReference type="NCBI Taxonomy" id="2747483"/>
    <lineage>
        <taxon>Eukaryota</taxon>
        <taxon>Metazoa</taxon>
        <taxon>Ecdysozoa</taxon>
        <taxon>Arthropoda</taxon>
        <taxon>Chelicerata</taxon>
        <taxon>Arachnida</taxon>
        <taxon>Araneae</taxon>
        <taxon>Araneomorphae</taxon>
        <taxon>Entelegynae</taxon>
        <taxon>Araneoidea</taxon>
        <taxon>Nephilidae</taxon>
        <taxon>Trichonephila</taxon>
        <taxon>Trichonephila inaurata</taxon>
    </lineage>
</organism>
<reference evidence="12" key="1">
    <citation type="submission" date="2020-08" db="EMBL/GenBank/DDBJ databases">
        <title>Multicomponent nature underlies the extraordinary mechanical properties of spider dragline silk.</title>
        <authorList>
            <person name="Kono N."/>
            <person name="Nakamura H."/>
            <person name="Mori M."/>
            <person name="Yoshida Y."/>
            <person name="Ohtoshi R."/>
            <person name="Malay A.D."/>
            <person name="Moran D.A.P."/>
            <person name="Tomita M."/>
            <person name="Numata K."/>
            <person name="Arakawa K."/>
        </authorList>
    </citation>
    <scope>NUCLEOTIDE SEQUENCE</scope>
</reference>
<feature type="compositionally biased region" description="Basic and acidic residues" evidence="9">
    <location>
        <begin position="2002"/>
        <end position="2011"/>
    </location>
</feature>
<keyword evidence="5" id="KW-0472">Membrane</keyword>
<dbReference type="Gene3D" id="2.60.40.10">
    <property type="entry name" value="Immunoglobulins"/>
    <property type="match status" value="24"/>
</dbReference>
<comment type="subcellular location">
    <subcellularLocation>
        <location evidence="1">Cell membrane</location>
    </subcellularLocation>
</comment>
<sequence>MVPQNPSLGDSIEIVCTIKRGSLPVTFSWLHNGQVVSVEKQKKVMFNERSSHFSIGHIQSSDIGNYTCVVSNRYGEDRKTASVIIEGHDHRKQPILNPIVVPRNLSMGDIAEIFCSLRRGEFPVTFRWLHNGKDVSHQSKYKITTGESSSTIHIGKIQAIDIGNYTCVATNRYGKDEMTSNLLIESLCDDPPVLNPMYIPPNLAIGDNIELSCIVKRGSSPIQIDWQHNAKKISSLHKRKIINYESSSHLSIGKIQPDDVGNYTCVAKNNIGQDSNTVLLMIEDDKQPPILTPMYVPPNLAINDITEIYCIIKRGTFPVSFTWFHNDVEITGMKNYKITNSETSSHLSIGKIQASDIGNYTCKATNRFGHDSGTVSVLIEEVKTEEPVLNPLHIPPNLSLGDNTELLCTLKRGNLPLTFKWLHNGIDVTEKKKNDIVMSKRSTLLSIGEIQASDIGNYTCVVSNRMGEDRSSVQVLIEVSGIEEPPILNPLIIPPNLAIGDMTELSCTLKRGSLPIIFNWYHNNKMVNDHQKYKISSSQIGSHFHIGKISASDIGNYTCKASNKYGDDSKTESVLIEGETAEDKPVLNPLVTPPNLAIGDITELSCTIKRGSLPISFKWFHNDVEIHVHHKYKISYTKTSSHLSLGEIQAADIGNYTCKAINAYGYDSKKESVIIEGAWASEEQPALYPLLVPQNPSLGDSIEMLCTIKRGSLPVIFSWLHNGNVISTEKQKKIAINERSSHFSIGHIQADDIGNYTCIASNKYGKDSKTASVIIEGSSDEKPVLNPMYVPPNLSIGDNIELSCIVKRGSYPVQIQWLHNDKKVTSLQKYKIINSESSSHLSIGKIQAEDIGNYTCVAKNRFGHDSNTVVLIIEDGNTEEPVLNPLLIPPNLSLGDNIDLLCTLKRGSPPFSFKWLHNGKDVTEKMREKITMSKMSTHLSIGKIQATDIGNYTCVVRNNVGEDRGTLQVIIDVCGEEQPPVLNPMFIPPNLAIGDMTELTCTVKRGNLPITFTWFHNSQIISNHHKYKISNSKIGSQFLIEKITPSDIGNYTCKASNAYGEDSKTESVIIEGEMAGDVPILNPMFTPPSLALGDITELTCTVKRGTSPISFKWYHNDIEIRSHPKYKISNGKTSTQLSIGEIQATDIGNYTCKAINTYGQDSKTESVIIEGVSANEPPVLNPMVIPPNLSIGDIAEIFCTVKRGSFPVTFKWYHNGIEVTSHYKYKIINSKSSSHFTIGEIEATDIGNYTCVSSNKYGEDTETQNLLIEVEMSDAPVLNPLLIPPSLALGDITEIACSIKRGSLPVTFKWLQNGIDVSDNSKYKMQNIGSSSHFFIGKIHATDIGNYTCIVKNAYGQDEKTISLIIEGITTENAPVLNPLLIPPNLSLGDIIDILCTIKKGSFPMAYKWLHNNKEITSHMKYKVTTIGSSSHLSIGKLEAADIGNYTCVVSNTYGQDKGTVQVVLEASKSIDPPVLFPLMVPSNPSIGDNTEMLCTLKRGSMPVSFIWLYNNQDVTLISKYKIVSTDKSSHFSIGNIQPHDIGNYTCVATNSAGTDRQTTSIVIEAASDILSDPPVLYPLMVPSNPTLGDDTDIVCKLRRGSQPVKFEWYHNGNKIAVGSKIKVTTLDRRSVFSMGNIQVTDIGNYTCVASNDFGRDSKTESVLIEGNQSEPPTLHPLPIPTDLNIGDSLDIICSLKRGSIPVIFEWKINGQTPTKRIGTQINSSNKRSVYIIDKISAADVGNYTCIASNGDGSDKVYATLDVEVNNAGIPILHPLLMPPDLGLGDSLDLTCSLKRGNPPIVFEWKLNGKDIKLFTGIRINTSERRSVCVIQNINHEHIGNYTCKASNNEGYDEVYTELKVEVSLSEKPDLYPMFVPPNIGLGDPVDLICSLRKGSIPVTFTWFQNSKIITNSSKQNIKITNNPRKSDLNIKSLNSESIGNYTCQAVNNIGSDDESILVYAEVPPHWTKEPMDTTAAKGAGLIVDCTATGHPTPRVSWNRQKGAEHRETVRNEGQWSTASNGSLIFSRIDESDAGVYVCEAHNGIGPGISKSIQISVHTPPELKKKFERVTVRRGHTARLMCEITGDKPLHISWRKDNQDVNIQFGTRFEVVKDATDYGTKSELLIHDSQKADVGSYVCQARNKFGEDEGKVKLVVLEPPSPPTGLRTSEVQVKSIRLSWQPSSSDEGLVENYVVRYWRNDEKRGKLHQVTLPAVQTSVTIPNLHPGTSYSVQVFAQNNVGQGDPSQPITFRTVEAAPDGAPLDLRVEPVSSKAIRVSWKPPQRHQWNGPLRGYYVGNKVAHSSSAFTFQTVETTDRRGGSLLIQGLQKATTYAIIVKAFNAAGSGPETHELQVTTLEEDPPSPPIVGVADVTASSVGIHWNIGSDKQPSVVRMYK</sequence>
<feature type="domain" description="Ig-like" evidence="10">
    <location>
        <begin position="1771"/>
        <end position="1864"/>
    </location>
</feature>
<feature type="domain" description="Ig-like" evidence="10">
    <location>
        <begin position="9"/>
        <end position="84"/>
    </location>
</feature>
<evidence type="ECO:0000256" key="2">
    <source>
        <dbReference type="ARBA" id="ARBA00022475"/>
    </source>
</evidence>
<feature type="domain" description="Fibronectin type-III" evidence="11">
    <location>
        <begin position="2261"/>
        <end position="2359"/>
    </location>
</feature>
<name>A0A8X6MAJ5_9ARAC</name>
<evidence type="ECO:0000256" key="8">
    <source>
        <dbReference type="ARBA" id="ARBA00023319"/>
    </source>
</evidence>
<dbReference type="CDD" id="cd00096">
    <property type="entry name" value="Ig"/>
    <property type="match status" value="3"/>
</dbReference>
<feature type="domain" description="Ig-like" evidence="10">
    <location>
        <begin position="783"/>
        <end position="870"/>
    </location>
</feature>
<dbReference type="GO" id="GO:0007156">
    <property type="term" value="P:homophilic cell adhesion via plasma membrane adhesion molecules"/>
    <property type="evidence" value="ECO:0007669"/>
    <property type="project" value="TreeGrafter"/>
</dbReference>
<evidence type="ECO:0000256" key="6">
    <source>
        <dbReference type="ARBA" id="ARBA00023157"/>
    </source>
</evidence>
<dbReference type="PANTHER" id="PTHR45080:SF8">
    <property type="entry name" value="IG-LIKE DOMAIN-CONTAINING PROTEIN"/>
    <property type="match status" value="1"/>
</dbReference>
<feature type="domain" description="Ig-like" evidence="10">
    <location>
        <begin position="289"/>
        <end position="380"/>
    </location>
</feature>
<keyword evidence="3" id="KW-0732">Signal</keyword>
<dbReference type="SUPFAM" id="SSF48726">
    <property type="entry name" value="Immunoglobulin"/>
    <property type="match status" value="22"/>
</dbReference>
<dbReference type="InterPro" id="IPR007110">
    <property type="entry name" value="Ig-like_dom"/>
</dbReference>
<evidence type="ECO:0000313" key="12">
    <source>
        <dbReference type="EMBL" id="GFS39583.1"/>
    </source>
</evidence>
<keyword evidence="6" id="KW-1015">Disulfide bond</keyword>
<keyword evidence="13" id="KW-1185">Reference proteome</keyword>
<dbReference type="GO" id="GO:0005886">
    <property type="term" value="C:plasma membrane"/>
    <property type="evidence" value="ECO:0007669"/>
    <property type="project" value="UniProtKB-SubCell"/>
</dbReference>
<dbReference type="InterPro" id="IPR036116">
    <property type="entry name" value="FN3_sf"/>
</dbReference>
<dbReference type="GO" id="GO:0030424">
    <property type="term" value="C:axon"/>
    <property type="evidence" value="ECO:0007669"/>
    <property type="project" value="TreeGrafter"/>
</dbReference>
<dbReference type="InterPro" id="IPR013098">
    <property type="entry name" value="Ig_I-set"/>
</dbReference>
<keyword evidence="4" id="KW-0677">Repeat</keyword>
<dbReference type="InterPro" id="IPR003598">
    <property type="entry name" value="Ig_sub2"/>
</dbReference>
<feature type="domain" description="Ig-like" evidence="10">
    <location>
        <begin position="1673"/>
        <end position="1762"/>
    </location>
</feature>
<evidence type="ECO:0000256" key="3">
    <source>
        <dbReference type="ARBA" id="ARBA00022729"/>
    </source>
</evidence>
<accession>A0A8X6MAJ5</accession>
<evidence type="ECO:0000256" key="7">
    <source>
        <dbReference type="ARBA" id="ARBA00023180"/>
    </source>
</evidence>
<dbReference type="FunFam" id="2.60.40.10:FF:000357">
    <property type="entry name" value="Fc receptor like 1"/>
    <property type="match status" value="3"/>
</dbReference>
<dbReference type="FunFam" id="2.60.40.10:FF:000104">
    <property type="entry name" value="Down syndrome cell adhesion molecule b"/>
    <property type="match status" value="1"/>
</dbReference>
<feature type="domain" description="Ig-like" evidence="10">
    <location>
        <begin position="191"/>
        <end position="281"/>
    </location>
</feature>
<dbReference type="PANTHER" id="PTHR45080">
    <property type="entry name" value="CONTACTIN 5"/>
    <property type="match status" value="1"/>
</dbReference>
<feature type="domain" description="Ig-like" evidence="10">
    <location>
        <begin position="1575"/>
        <end position="1666"/>
    </location>
</feature>
<keyword evidence="8" id="KW-0393">Immunoglobulin domain</keyword>
<evidence type="ECO:0000259" key="10">
    <source>
        <dbReference type="PROSITE" id="PS50835"/>
    </source>
</evidence>
<feature type="domain" description="Ig-like" evidence="10">
    <location>
        <begin position="881"/>
        <end position="972"/>
    </location>
</feature>
<feature type="domain" description="Ig-like" evidence="10">
    <location>
        <begin position="387"/>
        <end position="480"/>
    </location>
</feature>
<dbReference type="PROSITE" id="PS50835">
    <property type="entry name" value="IG_LIKE"/>
    <property type="match status" value="22"/>
</dbReference>
<feature type="domain" description="Ig-like" evidence="10">
    <location>
        <begin position="2061"/>
        <end position="2155"/>
    </location>
</feature>
<keyword evidence="7" id="KW-0325">Glycoprotein</keyword>
<feature type="domain" description="Ig-like" evidence="10">
    <location>
        <begin position="1182"/>
        <end position="1269"/>
    </location>
</feature>
<dbReference type="Proteomes" id="UP000886998">
    <property type="component" value="Unassembled WGS sequence"/>
</dbReference>
<feature type="domain" description="Ig-like" evidence="10">
    <location>
        <begin position="94"/>
        <end position="185"/>
    </location>
</feature>
<evidence type="ECO:0000256" key="1">
    <source>
        <dbReference type="ARBA" id="ARBA00004236"/>
    </source>
</evidence>
<dbReference type="PROSITE" id="PS50853">
    <property type="entry name" value="FN3"/>
    <property type="match status" value="2"/>
</dbReference>
<gene>
    <name evidence="12" type="primary">TTN</name>
    <name evidence="12" type="ORF">TNIN_327281</name>
</gene>
<evidence type="ECO:0000313" key="13">
    <source>
        <dbReference type="Proteomes" id="UP000886998"/>
    </source>
</evidence>
<dbReference type="InterPro" id="IPR050958">
    <property type="entry name" value="Cell_Adh-Cytoskel_Orgn"/>
</dbReference>
<dbReference type="FunFam" id="2.60.40.10:FF:000333">
    <property type="entry name" value="Down syndrome cell adhesion molecule"/>
    <property type="match status" value="4"/>
</dbReference>
<dbReference type="InterPro" id="IPR003961">
    <property type="entry name" value="FN3_dom"/>
</dbReference>
<feature type="domain" description="Ig-like" evidence="10">
    <location>
        <begin position="1474"/>
        <end position="1563"/>
    </location>
</feature>
<feature type="domain" description="Ig-like" evidence="10">
    <location>
        <begin position="1965"/>
        <end position="2056"/>
    </location>
</feature>
<dbReference type="SUPFAM" id="SSF49265">
    <property type="entry name" value="Fibronectin type III"/>
    <property type="match status" value="1"/>
</dbReference>